<dbReference type="SUPFAM" id="SSF53062">
    <property type="entry name" value="PTS system fructose IIA component-like"/>
    <property type="match status" value="1"/>
</dbReference>
<dbReference type="InterPro" id="IPR002078">
    <property type="entry name" value="Sigma_54_int"/>
</dbReference>
<feature type="domain" description="PRD" evidence="9">
    <location>
        <begin position="472"/>
        <end position="579"/>
    </location>
</feature>
<dbReference type="InterPro" id="IPR004701">
    <property type="entry name" value="PTS_EIIA_man-typ"/>
</dbReference>
<dbReference type="Gene3D" id="1.10.1790.10">
    <property type="entry name" value="PRD domain"/>
    <property type="match status" value="2"/>
</dbReference>
<dbReference type="SUPFAM" id="SSF52540">
    <property type="entry name" value="P-loop containing nucleoside triphosphate hydrolases"/>
    <property type="match status" value="1"/>
</dbReference>
<keyword evidence="10" id="KW-0240">DNA-directed RNA polymerase</keyword>
<comment type="caution">
    <text evidence="10">The sequence shown here is derived from an EMBL/GenBank/DDBJ whole genome shotgun (WGS) entry which is preliminary data.</text>
</comment>
<evidence type="ECO:0000256" key="5">
    <source>
        <dbReference type="ARBA" id="ARBA00022840"/>
    </source>
</evidence>
<evidence type="ECO:0000313" key="10">
    <source>
        <dbReference type="EMBL" id="EGM51409.1"/>
    </source>
</evidence>
<dbReference type="Gene3D" id="3.40.50.510">
    <property type="entry name" value="Phosphotransferase system, mannose-type IIA component"/>
    <property type="match status" value="1"/>
</dbReference>
<dbReference type="SUPFAM" id="SSF46785">
    <property type="entry name" value="Winged helix' DNA-binding domain"/>
    <property type="match status" value="1"/>
</dbReference>
<dbReference type="GO" id="GO:0000428">
    <property type="term" value="C:DNA-directed RNA polymerase complex"/>
    <property type="evidence" value="ECO:0007669"/>
    <property type="project" value="UniProtKB-KW"/>
</dbReference>
<feature type="domain" description="Sigma-54 factor interaction" evidence="7">
    <location>
        <begin position="115"/>
        <end position="348"/>
    </location>
</feature>
<dbReference type="SMART" id="SM00382">
    <property type="entry name" value="AAA"/>
    <property type="match status" value="1"/>
</dbReference>
<dbReference type="SUPFAM" id="SSF63520">
    <property type="entry name" value="PTS-regulatory domain, PRD"/>
    <property type="match status" value="2"/>
</dbReference>
<dbReference type="InterPro" id="IPR036662">
    <property type="entry name" value="PTS_EIIA_man-typ_sf"/>
</dbReference>
<dbReference type="EMBL" id="AFOJ01000006">
    <property type="protein sequence ID" value="EGM51409.1"/>
    <property type="molecule type" value="Genomic_DNA"/>
</dbReference>
<dbReference type="Pfam" id="PF00158">
    <property type="entry name" value="Sigma54_activat"/>
    <property type="match status" value="1"/>
</dbReference>
<accession>F7R1Z7</accession>
<evidence type="ECO:0000259" key="7">
    <source>
        <dbReference type="PROSITE" id="PS50045"/>
    </source>
</evidence>
<dbReference type="InterPro" id="IPR011608">
    <property type="entry name" value="PRD"/>
</dbReference>
<reference evidence="10 11" key="1">
    <citation type="journal article" date="2011" name="J. Bacteriol.">
        <title>Genome Sequence of Lactobacillus ruminis SPM0211, Isolated from a Fecal Sample from a Healthy Korean.</title>
        <authorList>
            <person name="Lee S."/>
            <person name="Cho Y.J."/>
            <person name="Lee A.H."/>
            <person name="Chun J."/>
            <person name="Ha N.J."/>
            <person name="Ko G."/>
        </authorList>
    </citation>
    <scope>NUCLEOTIDE SEQUENCE [LARGE SCALE GENOMIC DNA]</scope>
    <source>
        <strain evidence="10 11">SPM0211</strain>
    </source>
</reference>
<dbReference type="GO" id="GO:0009401">
    <property type="term" value="P:phosphoenolpyruvate-dependent sugar phosphotransferase system"/>
    <property type="evidence" value="ECO:0007669"/>
    <property type="project" value="InterPro"/>
</dbReference>
<evidence type="ECO:0000256" key="2">
    <source>
        <dbReference type="ARBA" id="ARBA00022679"/>
    </source>
</evidence>
<feature type="domain" description="PRD" evidence="9">
    <location>
        <begin position="846"/>
        <end position="947"/>
    </location>
</feature>
<gene>
    <name evidence="10" type="ORF">LRU_01723</name>
</gene>
<dbReference type="Pfam" id="PF03610">
    <property type="entry name" value="EIIA-man"/>
    <property type="match status" value="1"/>
</dbReference>
<dbReference type="PROSITE" id="PS51096">
    <property type="entry name" value="PTS_EIIA_TYPE_4"/>
    <property type="match status" value="1"/>
</dbReference>
<dbReference type="GO" id="GO:0006355">
    <property type="term" value="P:regulation of DNA-templated transcription"/>
    <property type="evidence" value="ECO:0007669"/>
    <property type="project" value="InterPro"/>
</dbReference>
<evidence type="ECO:0000259" key="9">
    <source>
        <dbReference type="PROSITE" id="PS51372"/>
    </source>
</evidence>
<dbReference type="PROSITE" id="PS51372">
    <property type="entry name" value="PRD_2"/>
    <property type="match status" value="2"/>
</dbReference>
<dbReference type="PANTHER" id="PTHR32071">
    <property type="entry name" value="TRANSCRIPTIONAL REGULATORY PROTEIN"/>
    <property type="match status" value="1"/>
</dbReference>
<dbReference type="PROSITE" id="PS00676">
    <property type="entry name" value="SIGMA54_INTERACT_2"/>
    <property type="match status" value="1"/>
</dbReference>
<keyword evidence="10" id="KW-0804">Transcription</keyword>
<dbReference type="Gene3D" id="3.40.50.300">
    <property type="entry name" value="P-loop containing nucleotide triphosphate hydrolases"/>
    <property type="match status" value="1"/>
</dbReference>
<evidence type="ECO:0000259" key="8">
    <source>
        <dbReference type="PROSITE" id="PS51096"/>
    </source>
</evidence>
<evidence type="ECO:0000256" key="4">
    <source>
        <dbReference type="ARBA" id="ARBA00022777"/>
    </source>
</evidence>
<dbReference type="Proteomes" id="UP000002971">
    <property type="component" value="Unassembled WGS sequence"/>
</dbReference>
<dbReference type="AlphaFoldDB" id="F7R1Z7"/>
<evidence type="ECO:0000256" key="1">
    <source>
        <dbReference type="ARBA" id="ARBA00020887"/>
    </source>
</evidence>
<keyword evidence="3" id="KW-0547">Nucleotide-binding</keyword>
<dbReference type="InterPro" id="IPR027417">
    <property type="entry name" value="P-loop_NTPase"/>
</dbReference>
<name>F7R1Z7_9LACO</name>
<proteinExistence type="predicted"/>
<dbReference type="InterPro" id="IPR025943">
    <property type="entry name" value="Sigma_54_int_dom_ATP-bd_2"/>
</dbReference>
<dbReference type="InterPro" id="IPR036388">
    <property type="entry name" value="WH-like_DNA-bd_sf"/>
</dbReference>
<sequence length="947" mass="106217">MKMMTRKDTIFEYVKQNASIESEGYTTTEISEALGIIRNNVSKELNVLVREGKLQKIDGRPVRYLLAEREMQSRNKVGEYSQRKSQITGFTNARLTESSNDDYEKDIPQDVFENFIGKNDSLKNQVEQAKAAILYPPQGLNVLITGPTGSGKTYFANAMYRFAMNTGVIKKQKFTTFNCADYAHNPQLLMSHLFGYAKGAFTGATEDHDGLIQEADGGMLFLDEVHRLPPEGQEMIFYFMDHGTYNRLGETAKTHHADVRLVCATTEDPESSLLQTFVRRIPIMIKMPSFGQRSAREQLQLLRQLLGIEANRTDKDIKLSEDVVKALLGSVTFGNVGQLKSNIQLVCAQAFLNSMQDENEMEIEFDSLPQNIKDGIPRLANNRTELSKLSRLLEPMMVVHPNDASKIQSESDSYELPYNLYEIIGSKASLLKEEGLDQPAINNFILTDINLHLKSFYREAKIDQKETNLNEIVDQSTIDLTKKIKERLQNDYVYNAGDNFIYAMSLHISSFIKRIRSGKPMRAVSGDIVTMVKDYPEDLRLAEQVKKMIEQYYKFIVPESEVYYLAVLLVSLNSVPKSGSVGVVVAAHGNSTAASMVQVVNKLLGAENLASFDMSLEMSPKIALKGIIEKVKEVDQGNGVLLLVDMGSLSTFSEQITNETDIPVKTIDMVTTAMVLEAARKTSLIDSDLKTVYAELRDFNGYYSHKDEEHSSSQNDVDKRRAIVAICSTGEGTAQKIKQMIDNILVDQLIDDVVVVPISVVGMDGRIEELEQNYRIIAATGVVNPDIGVPFISLDALFKGGGSEFIQLLEDSDRYYELNSGQPAEESLSISEQTACQYLEQCYTFINPKKVIGILQNYCDLIERDSKKELGQAKRMGLVMHLAGAIERALLQTPISATESELIEIRTDKMFSSVQKANQMLEERLNVKFADSETYYIIKLIDTENQA</sequence>
<keyword evidence="4" id="KW-0418">Kinase</keyword>
<dbReference type="InterPro" id="IPR036390">
    <property type="entry name" value="WH_DNA-bd_sf"/>
</dbReference>
<dbReference type="CDD" id="cd00009">
    <property type="entry name" value="AAA"/>
    <property type="match status" value="1"/>
</dbReference>
<keyword evidence="5" id="KW-0067">ATP-binding</keyword>
<evidence type="ECO:0000313" key="11">
    <source>
        <dbReference type="Proteomes" id="UP000002971"/>
    </source>
</evidence>
<dbReference type="InterPro" id="IPR033887">
    <property type="entry name" value="PTS_IIA_man"/>
</dbReference>
<dbReference type="Gene3D" id="1.10.10.10">
    <property type="entry name" value="Winged helix-like DNA-binding domain superfamily/Winged helix DNA-binding domain"/>
    <property type="match status" value="1"/>
</dbReference>
<keyword evidence="6" id="KW-0238">DNA-binding</keyword>
<dbReference type="PANTHER" id="PTHR32071:SF90">
    <property type="entry name" value="TRANSCRIPTIONAL REGULATORY PROTEIN LEVR"/>
    <property type="match status" value="1"/>
</dbReference>
<dbReference type="Pfam" id="PF00874">
    <property type="entry name" value="PRD"/>
    <property type="match status" value="2"/>
</dbReference>
<dbReference type="GO" id="GO:0016020">
    <property type="term" value="C:membrane"/>
    <property type="evidence" value="ECO:0007669"/>
    <property type="project" value="InterPro"/>
</dbReference>
<organism evidence="10 11">
    <name type="scientific">Ligilactobacillus ruminis SPM0211</name>
    <dbReference type="NCBI Taxonomy" id="1040964"/>
    <lineage>
        <taxon>Bacteria</taxon>
        <taxon>Bacillati</taxon>
        <taxon>Bacillota</taxon>
        <taxon>Bacilli</taxon>
        <taxon>Lactobacillales</taxon>
        <taxon>Lactobacillaceae</taxon>
        <taxon>Ligilactobacillus</taxon>
    </lineage>
</organism>
<dbReference type="GO" id="GO:0005524">
    <property type="term" value="F:ATP binding"/>
    <property type="evidence" value="ECO:0007669"/>
    <property type="project" value="UniProtKB-KW"/>
</dbReference>
<evidence type="ECO:0000256" key="3">
    <source>
        <dbReference type="ARBA" id="ARBA00022741"/>
    </source>
</evidence>
<keyword evidence="2" id="KW-0808">Transferase</keyword>
<feature type="domain" description="PTS EIIA type-4" evidence="8">
    <location>
        <begin position="580"/>
        <end position="717"/>
    </location>
</feature>
<protein>
    <recommendedName>
        <fullName evidence="1">DNA translocase FtsK</fullName>
    </recommendedName>
</protein>
<dbReference type="GO" id="GO:0016301">
    <property type="term" value="F:kinase activity"/>
    <property type="evidence" value="ECO:0007669"/>
    <property type="project" value="UniProtKB-KW"/>
</dbReference>
<dbReference type="InterPro" id="IPR003593">
    <property type="entry name" value="AAA+_ATPase"/>
</dbReference>
<dbReference type="InterPro" id="IPR036634">
    <property type="entry name" value="PRD_sf"/>
</dbReference>
<dbReference type="CDD" id="cd00006">
    <property type="entry name" value="PTS_IIA_man"/>
    <property type="match status" value="1"/>
</dbReference>
<dbReference type="GO" id="GO:0003677">
    <property type="term" value="F:DNA binding"/>
    <property type="evidence" value="ECO:0007669"/>
    <property type="project" value="UniProtKB-KW"/>
</dbReference>
<dbReference type="PROSITE" id="PS50045">
    <property type="entry name" value="SIGMA54_INTERACT_4"/>
    <property type="match status" value="1"/>
</dbReference>
<evidence type="ECO:0000256" key="6">
    <source>
        <dbReference type="ARBA" id="ARBA00023125"/>
    </source>
</evidence>